<gene>
    <name evidence="2" type="ORF">BG04_745</name>
</gene>
<proteinExistence type="predicted"/>
<keyword evidence="1" id="KW-0812">Transmembrane</keyword>
<dbReference type="EMBL" id="CP009920">
    <property type="protein sequence ID" value="AJI21072.1"/>
    <property type="molecule type" value="Genomic_DNA"/>
</dbReference>
<feature type="transmembrane region" description="Helical" evidence="1">
    <location>
        <begin position="14"/>
        <end position="36"/>
    </location>
</feature>
<evidence type="ECO:0000313" key="2">
    <source>
        <dbReference type="EMBL" id="AJI21072.1"/>
    </source>
</evidence>
<keyword evidence="1" id="KW-0472">Membrane</keyword>
<dbReference type="HOGENOM" id="CLU_3114637_0_0_9"/>
<protein>
    <submittedName>
        <fullName evidence="2">Uncharacterized protein</fullName>
    </submittedName>
</protein>
<keyword evidence="1" id="KW-1133">Transmembrane helix</keyword>
<evidence type="ECO:0000313" key="3">
    <source>
        <dbReference type="Proteomes" id="UP000031829"/>
    </source>
</evidence>
<name>A0A0B6AJ39_PRIM2</name>
<reference evidence="2 3" key="1">
    <citation type="journal article" date="2015" name="Genome Announc.">
        <title>Complete genome sequences for 35 biothreat assay-relevant bacillus species.</title>
        <authorList>
            <person name="Johnson S.L."/>
            <person name="Daligault H.E."/>
            <person name="Davenport K.W."/>
            <person name="Jaissle J."/>
            <person name="Frey K.G."/>
            <person name="Ladner J.T."/>
            <person name="Broomall S.M."/>
            <person name="Bishop-Lilly K.A."/>
            <person name="Bruce D.C."/>
            <person name="Gibbons H.S."/>
            <person name="Coyne S.R."/>
            <person name="Lo C.C."/>
            <person name="Meincke L."/>
            <person name="Munk A.C."/>
            <person name="Koroleva G.I."/>
            <person name="Rosenzweig C.N."/>
            <person name="Palacios G.F."/>
            <person name="Redden C.L."/>
            <person name="Minogue T.D."/>
            <person name="Chain P.S."/>
        </authorList>
    </citation>
    <scope>NUCLEOTIDE SEQUENCE [LARGE SCALE GENOMIC DNA]</scope>
    <source>
        <strain evidence="3">ATCC 14581 / DSM 32 / JCM 2506 / NBRC 15308 / NCIMB 9376 / NCTC 10342 / NRRL B-14308 / VKM B-512</strain>
    </source>
</reference>
<accession>A0A0B6AJ39</accession>
<dbReference type="GeneID" id="93646220"/>
<dbReference type="RefSeq" id="WP_168797084.1">
    <property type="nucleotide sequence ID" value="NZ_BCVB01000001.1"/>
</dbReference>
<dbReference type="AlphaFoldDB" id="A0A0B6AJ39"/>
<dbReference type="Proteomes" id="UP000031829">
    <property type="component" value="Chromosome"/>
</dbReference>
<dbReference type="KEGG" id="bmeg:BG04_745"/>
<organism evidence="2 3">
    <name type="scientific">Priestia megaterium (strain ATCC 14581 / DSM 32 / CCUG 1817 / JCM 2506 / NBRC 15308 / NCIMB 9376 / NCTC 10342 / NRRL B-14308 / VKM B-512 / Ford 19)</name>
    <name type="common">Bacillus megaterium</name>
    <dbReference type="NCBI Taxonomy" id="1348623"/>
    <lineage>
        <taxon>Bacteria</taxon>
        <taxon>Bacillati</taxon>
        <taxon>Bacillota</taxon>
        <taxon>Bacilli</taxon>
        <taxon>Bacillales</taxon>
        <taxon>Bacillaceae</taxon>
        <taxon>Priestia</taxon>
    </lineage>
</organism>
<evidence type="ECO:0000256" key="1">
    <source>
        <dbReference type="SAM" id="Phobius"/>
    </source>
</evidence>
<sequence length="50" mass="5988">MNDSWIYHHFINTFLFPLTMFGVAFCVLGMLLYMLWKEKQKEGLKENKSS</sequence>